<dbReference type="Proteomes" id="UP000240615">
    <property type="component" value="Chromosome"/>
</dbReference>
<dbReference type="EMBL" id="CP027777">
    <property type="protein sequence ID" value="AVQ39445.1"/>
    <property type="molecule type" value="Genomic_DNA"/>
</dbReference>
<organism evidence="2 3">
    <name type="scientific">Clostridium botulinum</name>
    <dbReference type="NCBI Taxonomy" id="1491"/>
    <lineage>
        <taxon>Bacteria</taxon>
        <taxon>Bacillati</taxon>
        <taxon>Bacillota</taxon>
        <taxon>Clostridia</taxon>
        <taxon>Eubacteriales</taxon>
        <taxon>Clostridiaceae</taxon>
        <taxon>Clostridium</taxon>
    </lineage>
</organism>
<evidence type="ECO:0000256" key="1">
    <source>
        <dbReference type="SAM" id="Phobius"/>
    </source>
</evidence>
<dbReference type="AlphaFoldDB" id="A0ABC8CUU3"/>
<reference evidence="2 3" key="1">
    <citation type="submission" date="2018-01" db="EMBL/GenBank/DDBJ databases">
        <title>Genetic Diversity of Clostridium botulinum in seafood.</title>
        <authorList>
            <person name="Athira V."/>
            <person name="Arun Jyothi P.V."/>
            <person name="Lalitha K.V."/>
            <person name="Joseph T.C."/>
        </authorList>
    </citation>
    <scope>NUCLEOTIDE SEQUENCE [LARGE SCALE GENOMIC DNA]</scope>
    <source>
        <strain evidence="2 3">Mfbjulcb8</strain>
    </source>
</reference>
<name>A0ABC8CUU3_CLOBO</name>
<keyword evidence="1" id="KW-1133">Transmembrane helix</keyword>
<protein>
    <submittedName>
        <fullName evidence="2">Uncharacterized protein</fullName>
    </submittedName>
</protein>
<gene>
    <name evidence="2" type="ORF">C7M56_12465</name>
</gene>
<keyword evidence="1" id="KW-0812">Transmembrane</keyword>
<keyword evidence="1" id="KW-0472">Membrane</keyword>
<accession>A0ABC8CUU3</accession>
<evidence type="ECO:0000313" key="3">
    <source>
        <dbReference type="Proteomes" id="UP000240615"/>
    </source>
</evidence>
<proteinExistence type="predicted"/>
<evidence type="ECO:0000313" key="2">
    <source>
        <dbReference type="EMBL" id="AVQ39445.1"/>
    </source>
</evidence>
<sequence>MEPNLELLSKMNCFMNVLFIFTILKLRLFSGILFKMKIYINTFLNYFHLYNLYYVLNITSSFENIYLANEIDATIYTIIQPKVIAM</sequence>
<feature type="transmembrane region" description="Helical" evidence="1">
    <location>
        <begin position="14"/>
        <end position="34"/>
    </location>
</feature>